<dbReference type="AlphaFoldDB" id="A0A0V0REU7"/>
<gene>
    <name evidence="1" type="ORF">T07_1363</name>
</gene>
<organism evidence="1 2">
    <name type="scientific">Trichinella nelsoni</name>
    <dbReference type="NCBI Taxonomy" id="6336"/>
    <lineage>
        <taxon>Eukaryota</taxon>
        <taxon>Metazoa</taxon>
        <taxon>Ecdysozoa</taxon>
        <taxon>Nematoda</taxon>
        <taxon>Enoplea</taxon>
        <taxon>Dorylaimia</taxon>
        <taxon>Trichinellida</taxon>
        <taxon>Trichinellidae</taxon>
        <taxon>Trichinella</taxon>
    </lineage>
</organism>
<sequence>MQPPRRNLLISTPTLHVCQELWRIQAVLCQLKLNFFDISQQIRYQQLSCLGEFFWKLPGWIQDAASDEE</sequence>
<keyword evidence="2" id="KW-1185">Reference proteome</keyword>
<evidence type="ECO:0000313" key="2">
    <source>
        <dbReference type="Proteomes" id="UP000054630"/>
    </source>
</evidence>
<dbReference type="Proteomes" id="UP000054630">
    <property type="component" value="Unassembled WGS sequence"/>
</dbReference>
<proteinExistence type="predicted"/>
<protein>
    <submittedName>
        <fullName evidence="1">Uncharacterized protein</fullName>
    </submittedName>
</protein>
<name>A0A0V0REU7_9BILA</name>
<dbReference type="EMBL" id="JYDL01000234">
    <property type="protein sequence ID" value="KRX12988.1"/>
    <property type="molecule type" value="Genomic_DNA"/>
</dbReference>
<comment type="caution">
    <text evidence="1">The sequence shown here is derived from an EMBL/GenBank/DDBJ whole genome shotgun (WGS) entry which is preliminary data.</text>
</comment>
<evidence type="ECO:0000313" key="1">
    <source>
        <dbReference type="EMBL" id="KRX12988.1"/>
    </source>
</evidence>
<accession>A0A0V0REU7</accession>
<dbReference type="OrthoDB" id="5936549at2759"/>
<reference evidence="1 2" key="1">
    <citation type="submission" date="2015-01" db="EMBL/GenBank/DDBJ databases">
        <title>Evolution of Trichinella species and genotypes.</title>
        <authorList>
            <person name="Korhonen P.K."/>
            <person name="Edoardo P."/>
            <person name="Giuseppe L.R."/>
            <person name="Gasser R.B."/>
        </authorList>
    </citation>
    <scope>NUCLEOTIDE SEQUENCE [LARGE SCALE GENOMIC DNA]</scope>
    <source>
        <strain evidence="1">ISS37</strain>
    </source>
</reference>